<keyword evidence="5" id="KW-0732">Signal</keyword>
<keyword evidence="8 9" id="KW-0472">Membrane</keyword>
<dbReference type="PANTHER" id="PTHR13229">
    <property type="entry name" value="PROTEIN KISH-A"/>
    <property type="match status" value="1"/>
</dbReference>
<dbReference type="Proteomes" id="UP000462212">
    <property type="component" value="Unassembled WGS sequence"/>
</dbReference>
<comment type="caution">
    <text evidence="10">The sequence shown here is derived from an EMBL/GenBank/DDBJ whole genome shotgun (WGS) entry which is preliminary data.</text>
</comment>
<evidence type="ECO:0000256" key="3">
    <source>
        <dbReference type="ARBA" id="ARBA00008961"/>
    </source>
</evidence>
<protein>
    <submittedName>
        <fullName evidence="10">Protein kish-A</fullName>
    </submittedName>
</protein>
<name>A0A8H8U868_9HELO</name>
<reference evidence="10 11" key="1">
    <citation type="submission" date="2018-05" db="EMBL/GenBank/DDBJ databases">
        <title>Genome sequencing and assembly of the regulated plant pathogen Lachnellula willkommii and related sister species for the development of diagnostic species identification markers.</title>
        <authorList>
            <person name="Giroux E."/>
            <person name="Bilodeau G."/>
        </authorList>
    </citation>
    <scope>NUCLEOTIDE SEQUENCE [LARGE SCALE GENOMIC DNA]</scope>
    <source>
        <strain evidence="10 11">CBS 197.66</strain>
    </source>
</reference>
<evidence type="ECO:0000256" key="4">
    <source>
        <dbReference type="ARBA" id="ARBA00022692"/>
    </source>
</evidence>
<dbReference type="Pfam" id="PF06842">
    <property type="entry name" value="DUF1242"/>
    <property type="match status" value="1"/>
</dbReference>
<gene>
    <name evidence="10" type="primary">Tmem167a</name>
    <name evidence="10" type="ORF">LSUB1_G002935</name>
</gene>
<comment type="subcellular location">
    <subcellularLocation>
        <location evidence="2">Golgi apparatus membrane</location>
        <topology evidence="2">Single-pass type I membrane protein</topology>
    </subcellularLocation>
</comment>
<evidence type="ECO:0000256" key="1">
    <source>
        <dbReference type="ARBA" id="ARBA00002154"/>
    </source>
</evidence>
<keyword evidence="7" id="KW-0333">Golgi apparatus</keyword>
<evidence type="ECO:0000256" key="6">
    <source>
        <dbReference type="ARBA" id="ARBA00022989"/>
    </source>
</evidence>
<evidence type="ECO:0000313" key="11">
    <source>
        <dbReference type="Proteomes" id="UP000462212"/>
    </source>
</evidence>
<accession>A0A8H8U868</accession>
<proteinExistence type="inferred from homology"/>
<evidence type="ECO:0000256" key="9">
    <source>
        <dbReference type="SAM" id="Phobius"/>
    </source>
</evidence>
<feature type="transmembrane region" description="Helical" evidence="9">
    <location>
        <begin position="59"/>
        <end position="80"/>
    </location>
</feature>
<evidence type="ECO:0000256" key="8">
    <source>
        <dbReference type="ARBA" id="ARBA00023136"/>
    </source>
</evidence>
<keyword evidence="11" id="KW-1185">Reference proteome</keyword>
<dbReference type="InterPro" id="IPR051523">
    <property type="entry name" value="KISH_domain"/>
</dbReference>
<dbReference type="GO" id="GO:0000139">
    <property type="term" value="C:Golgi membrane"/>
    <property type="evidence" value="ECO:0007669"/>
    <property type="project" value="UniProtKB-SubCell"/>
</dbReference>
<comment type="function">
    <text evidence="1">Involved in the early part of the secretory pathway.</text>
</comment>
<dbReference type="EMBL" id="QGMJ01000341">
    <property type="protein sequence ID" value="TVY37581.1"/>
    <property type="molecule type" value="Genomic_DNA"/>
</dbReference>
<evidence type="ECO:0000256" key="5">
    <source>
        <dbReference type="ARBA" id="ARBA00022729"/>
    </source>
</evidence>
<keyword evidence="6 9" id="KW-1133">Transmembrane helix</keyword>
<evidence type="ECO:0000256" key="2">
    <source>
        <dbReference type="ARBA" id="ARBA00004614"/>
    </source>
</evidence>
<organism evidence="10 11">
    <name type="scientific">Lachnellula subtilissima</name>
    <dbReference type="NCBI Taxonomy" id="602034"/>
    <lineage>
        <taxon>Eukaryota</taxon>
        <taxon>Fungi</taxon>
        <taxon>Dikarya</taxon>
        <taxon>Ascomycota</taxon>
        <taxon>Pezizomycotina</taxon>
        <taxon>Leotiomycetes</taxon>
        <taxon>Helotiales</taxon>
        <taxon>Lachnaceae</taxon>
        <taxon>Lachnellula</taxon>
    </lineage>
</organism>
<sequence length="183" mass="20757">MGGRIAATSASAPENLRAPTYLNLAWACQEIYLDTFYYTLFECFSALVEGFSLNYQQSALFNFQSALLVLLLLICTSAYFHQLFPGFMDRNRDGHSGYGSVLEMRAGWRKIKSIHKCMLCYHGRLSIHWQLDGWDSWAFGGIMLIPYGSEKRLSTWEQLRHEGHILLGGGFAAVLGEIETRMP</sequence>
<keyword evidence="4 9" id="KW-0812">Transmembrane</keyword>
<evidence type="ECO:0000313" key="10">
    <source>
        <dbReference type="EMBL" id="TVY37581.1"/>
    </source>
</evidence>
<dbReference type="OrthoDB" id="10034655at2759"/>
<comment type="similarity">
    <text evidence="3">Belongs to the KISH family.</text>
</comment>
<dbReference type="InterPro" id="IPR009653">
    <property type="entry name" value="Ksh1"/>
</dbReference>
<dbReference type="AlphaFoldDB" id="A0A8H8U868"/>
<evidence type="ECO:0000256" key="7">
    <source>
        <dbReference type="ARBA" id="ARBA00023034"/>
    </source>
</evidence>